<reference evidence="4" key="1">
    <citation type="submission" date="2021-09" db="EMBL/GenBank/DDBJ databases">
        <title>Genome analysis of Fictibacillus sp. KIGAM418 isolated from marine sediment.</title>
        <authorList>
            <person name="Seo M.-J."/>
            <person name="Cho E.-S."/>
            <person name="Hwang C.Y."/>
        </authorList>
    </citation>
    <scope>NUCLEOTIDE SEQUENCE</scope>
    <source>
        <strain evidence="4">KIGAM418</strain>
    </source>
</reference>
<dbReference type="AlphaFoldDB" id="A0A9X2BEH4"/>
<dbReference type="GO" id="GO:0009986">
    <property type="term" value="C:cell surface"/>
    <property type="evidence" value="ECO:0007669"/>
    <property type="project" value="UniProtKB-SubCell"/>
</dbReference>
<name>A0A9X2BEH4_9BACL</name>
<dbReference type="Pfam" id="PF15980">
    <property type="entry name" value="ComGF"/>
    <property type="match status" value="1"/>
</dbReference>
<dbReference type="Pfam" id="PF07963">
    <property type="entry name" value="N_methyl"/>
    <property type="match status" value="1"/>
</dbReference>
<evidence type="ECO:0000256" key="1">
    <source>
        <dbReference type="ARBA" id="ARBA00004241"/>
    </source>
</evidence>
<keyword evidence="2" id="KW-0178">Competence</keyword>
<proteinExistence type="predicted"/>
<comment type="subcellular location">
    <subcellularLocation>
        <location evidence="1">Cell surface</location>
    </subcellularLocation>
</comment>
<sequence length="146" mass="16124">MKVSQKGFTLVEAMVALSIFIVLAGFAPLLIKVLSPPVQSGVSMEELESFYSAIGQAIREAVNAEVSEEKLTLTTSSGQSVTYSFYQNRIRKQINGQGYEIWLFSVKRFRPSVTGQLVTVSITDTASHVYKRVFARQAENVLVNPS</sequence>
<dbReference type="NCBIfam" id="TIGR02532">
    <property type="entry name" value="IV_pilin_GFxxxE"/>
    <property type="match status" value="1"/>
</dbReference>
<evidence type="ECO:0000256" key="3">
    <source>
        <dbReference type="SAM" id="Phobius"/>
    </source>
</evidence>
<evidence type="ECO:0000256" key="2">
    <source>
        <dbReference type="ARBA" id="ARBA00023287"/>
    </source>
</evidence>
<accession>A0A9X2BEH4</accession>
<dbReference type="InterPro" id="IPR016977">
    <property type="entry name" value="ComGF"/>
</dbReference>
<organism evidence="4 5">
    <name type="scientific">Fictibacillus marinisediminis</name>
    <dbReference type="NCBI Taxonomy" id="2878389"/>
    <lineage>
        <taxon>Bacteria</taxon>
        <taxon>Bacillati</taxon>
        <taxon>Bacillota</taxon>
        <taxon>Bacilli</taxon>
        <taxon>Bacillales</taxon>
        <taxon>Fictibacillaceae</taxon>
        <taxon>Fictibacillus</taxon>
    </lineage>
</organism>
<protein>
    <submittedName>
        <fullName evidence="4">Prepilin-type N-terminal cleavage/methylation domain-containing protein</fullName>
    </submittedName>
</protein>
<evidence type="ECO:0000313" key="5">
    <source>
        <dbReference type="Proteomes" id="UP001139011"/>
    </source>
</evidence>
<keyword evidence="3" id="KW-1133">Transmembrane helix</keyword>
<dbReference type="NCBIfam" id="NF041002">
    <property type="entry name" value="pilin_ComGF"/>
    <property type="match status" value="1"/>
</dbReference>
<dbReference type="GO" id="GO:0030420">
    <property type="term" value="P:establishment of competence for transformation"/>
    <property type="evidence" value="ECO:0007669"/>
    <property type="project" value="UniProtKB-KW"/>
</dbReference>
<dbReference type="RefSeq" id="WP_248253119.1">
    <property type="nucleotide sequence ID" value="NZ_JAIWJX010000002.1"/>
</dbReference>
<comment type="caution">
    <text evidence="4">The sequence shown here is derived from an EMBL/GenBank/DDBJ whole genome shotgun (WGS) entry which is preliminary data.</text>
</comment>
<evidence type="ECO:0000313" key="4">
    <source>
        <dbReference type="EMBL" id="MCK6257680.1"/>
    </source>
</evidence>
<keyword evidence="3" id="KW-0812">Transmembrane</keyword>
<keyword evidence="5" id="KW-1185">Reference proteome</keyword>
<dbReference type="EMBL" id="JAIWJX010000002">
    <property type="protein sequence ID" value="MCK6257680.1"/>
    <property type="molecule type" value="Genomic_DNA"/>
</dbReference>
<dbReference type="Proteomes" id="UP001139011">
    <property type="component" value="Unassembled WGS sequence"/>
</dbReference>
<gene>
    <name evidence="4" type="ORF">LCY76_13880</name>
</gene>
<dbReference type="PROSITE" id="PS00409">
    <property type="entry name" value="PROKAR_NTER_METHYL"/>
    <property type="match status" value="1"/>
</dbReference>
<dbReference type="InterPro" id="IPR012902">
    <property type="entry name" value="N_methyl_site"/>
</dbReference>
<keyword evidence="3" id="KW-0472">Membrane</keyword>
<feature type="transmembrane region" description="Helical" evidence="3">
    <location>
        <begin position="7"/>
        <end position="31"/>
    </location>
</feature>